<dbReference type="OrthoDB" id="2289254at2759"/>
<organism evidence="1 2">
    <name type="scientific">Absidia repens</name>
    <dbReference type="NCBI Taxonomy" id="90262"/>
    <lineage>
        <taxon>Eukaryota</taxon>
        <taxon>Fungi</taxon>
        <taxon>Fungi incertae sedis</taxon>
        <taxon>Mucoromycota</taxon>
        <taxon>Mucoromycotina</taxon>
        <taxon>Mucoromycetes</taxon>
        <taxon>Mucorales</taxon>
        <taxon>Cunninghamellaceae</taxon>
        <taxon>Absidia</taxon>
    </lineage>
</organism>
<dbReference type="Proteomes" id="UP000193560">
    <property type="component" value="Unassembled WGS sequence"/>
</dbReference>
<proteinExistence type="predicted"/>
<protein>
    <recommendedName>
        <fullName evidence="3">Retrotransposon gag domain-containing protein</fullName>
    </recommendedName>
</protein>
<gene>
    <name evidence="1" type="ORF">BCR42DRAFT_398731</name>
</gene>
<evidence type="ECO:0000313" key="1">
    <source>
        <dbReference type="EMBL" id="ORZ04236.1"/>
    </source>
</evidence>
<dbReference type="EMBL" id="MCGE01000052">
    <property type="protein sequence ID" value="ORZ04236.1"/>
    <property type="molecule type" value="Genomic_DNA"/>
</dbReference>
<reference evidence="1 2" key="1">
    <citation type="submission" date="2016-07" db="EMBL/GenBank/DDBJ databases">
        <title>Pervasive Adenine N6-methylation of Active Genes in Fungi.</title>
        <authorList>
            <consortium name="DOE Joint Genome Institute"/>
            <person name="Mondo S.J."/>
            <person name="Dannebaum R.O."/>
            <person name="Kuo R.C."/>
            <person name="Labutti K."/>
            <person name="Haridas S."/>
            <person name="Kuo A."/>
            <person name="Salamov A."/>
            <person name="Ahrendt S.R."/>
            <person name="Lipzen A."/>
            <person name="Sullivan W."/>
            <person name="Andreopoulos W.B."/>
            <person name="Clum A."/>
            <person name="Lindquist E."/>
            <person name="Daum C."/>
            <person name="Ramamoorthy G.K."/>
            <person name="Gryganskyi A."/>
            <person name="Culley D."/>
            <person name="Magnuson J.K."/>
            <person name="James T.Y."/>
            <person name="O'Malley M.A."/>
            <person name="Stajich J.E."/>
            <person name="Spatafora J.W."/>
            <person name="Visel A."/>
            <person name="Grigoriev I.V."/>
        </authorList>
    </citation>
    <scope>NUCLEOTIDE SEQUENCE [LARGE SCALE GENOMIC DNA]</scope>
    <source>
        <strain evidence="1 2">NRRL 1336</strain>
    </source>
</reference>
<evidence type="ECO:0008006" key="3">
    <source>
        <dbReference type="Google" id="ProtNLM"/>
    </source>
</evidence>
<keyword evidence="2" id="KW-1185">Reference proteome</keyword>
<evidence type="ECO:0000313" key="2">
    <source>
        <dbReference type="Proteomes" id="UP000193560"/>
    </source>
</evidence>
<dbReference type="AlphaFoldDB" id="A0A1X2HWZ4"/>
<sequence length="296" mass="33521">MVSPINSPEVINQDINMDGNSSQDDGASSVISFGQTVGDPLVSGDLPSSLVEHQKLVKSLEEAIVRTKGAITVALSEYQQLIIKVAPTSEFEENERLRAVLKCNLTELTEQYDLFTNGKEQKKSTKEALVVPRNLPALQLLGDIDGIRQKTYFETIDCFVDMFEMVLYQHRLDVDQSWEACLISSVQHSMDKSSWFQESLMGKNLDWRQAKEEIKVKYGGDHTQSHYLEQLNNMMASKWEDPVEFISKFSSIMRRAVTAPTHIVIPCLHYSIDVIVKSIHGSSLMLFSHTNRKHIQ</sequence>
<name>A0A1X2HWZ4_9FUNG</name>
<comment type="caution">
    <text evidence="1">The sequence shown here is derived from an EMBL/GenBank/DDBJ whole genome shotgun (WGS) entry which is preliminary data.</text>
</comment>
<accession>A0A1X2HWZ4</accession>